<evidence type="ECO:0000313" key="5">
    <source>
        <dbReference type="EMBL" id="GGB41286.1"/>
    </source>
</evidence>
<dbReference type="SUPFAM" id="SSF53383">
    <property type="entry name" value="PLP-dependent transferases"/>
    <property type="match status" value="1"/>
</dbReference>
<sequence>MPAASNDPITDASSLAARFAAAAPGARRMLGHEFRTPSEALTAVAESVDPTADWDWYGEGGLVTELEARVAGLLGKPAVAFFPSGVMAQQAALRCWTDRSGSRRVALPDLSHVLRHELDGPALLHDLQYERLGSGRQLPTVEHLDAIPGPLGAALLEVPLREAGFVLPTFDELAEFSDRCRDRGVPLHLDGARLWDSTPHLGRSLAETAALADSVYVSFYKGLGAFAGAALAGPEDFVAEARQWRRRLGGTIFGMTAYASSALAGLDAHLPRMAEYHDRAVEIAALLHDRGLRVIPDPPHTREFVVYAPGDPEALREKVIQLLERDRVVAVRDWTPADVPGWSWTEVSIGSATMRGSAREVADAIASVALD</sequence>
<dbReference type="EMBL" id="BMHI01000005">
    <property type="protein sequence ID" value="GGB41286.1"/>
    <property type="molecule type" value="Genomic_DNA"/>
</dbReference>
<evidence type="ECO:0000313" key="6">
    <source>
        <dbReference type="Proteomes" id="UP000636793"/>
    </source>
</evidence>
<dbReference type="PANTHER" id="PTHR48097">
    <property type="entry name" value="L-THREONINE ALDOLASE-RELATED"/>
    <property type="match status" value="1"/>
</dbReference>
<dbReference type="GO" id="GO:0008732">
    <property type="term" value="F:L-allo-threonine aldolase activity"/>
    <property type="evidence" value="ECO:0007669"/>
    <property type="project" value="TreeGrafter"/>
</dbReference>
<organism evidence="5 6">
    <name type="scientific">Flexivirga endophytica</name>
    <dbReference type="NCBI Taxonomy" id="1849103"/>
    <lineage>
        <taxon>Bacteria</taxon>
        <taxon>Bacillati</taxon>
        <taxon>Actinomycetota</taxon>
        <taxon>Actinomycetes</taxon>
        <taxon>Micrococcales</taxon>
        <taxon>Dermacoccaceae</taxon>
        <taxon>Flexivirga</taxon>
    </lineage>
</organism>
<name>A0A916WXD0_9MICO</name>
<keyword evidence="3" id="KW-0663">Pyridoxal phosphate</keyword>
<dbReference type="InterPro" id="IPR015424">
    <property type="entry name" value="PyrdxlP-dep_Trfase"/>
</dbReference>
<dbReference type="InterPro" id="IPR001597">
    <property type="entry name" value="ArAA_b-elim_lyase/Thr_aldolase"/>
</dbReference>
<dbReference type="PANTHER" id="PTHR48097:SF9">
    <property type="entry name" value="L-THREONINE ALDOLASE"/>
    <property type="match status" value="1"/>
</dbReference>
<comment type="caution">
    <text evidence="5">The sequence shown here is derived from an EMBL/GenBank/DDBJ whole genome shotgun (WGS) entry which is preliminary data.</text>
</comment>
<evidence type="ECO:0000256" key="3">
    <source>
        <dbReference type="ARBA" id="ARBA00022898"/>
    </source>
</evidence>
<gene>
    <name evidence="5" type="ORF">GCM10011492_35250</name>
</gene>
<comment type="cofactor">
    <cofactor evidence="1">
        <name>pyridoxal 5'-phosphate</name>
        <dbReference type="ChEBI" id="CHEBI:597326"/>
    </cofactor>
</comment>
<proteinExistence type="inferred from homology"/>
<dbReference type="GO" id="GO:0005829">
    <property type="term" value="C:cytosol"/>
    <property type="evidence" value="ECO:0007669"/>
    <property type="project" value="TreeGrafter"/>
</dbReference>
<feature type="domain" description="Aromatic amino acid beta-eliminating lyase/threonine aldolase" evidence="4">
    <location>
        <begin position="55"/>
        <end position="307"/>
    </location>
</feature>
<dbReference type="Gene3D" id="3.90.1150.10">
    <property type="entry name" value="Aspartate Aminotransferase, domain 1"/>
    <property type="match status" value="1"/>
</dbReference>
<dbReference type="RefSeq" id="WP_188838327.1">
    <property type="nucleotide sequence ID" value="NZ_BMHI01000005.1"/>
</dbReference>
<comment type="similarity">
    <text evidence="2">Belongs to the threonine aldolase family.</text>
</comment>
<dbReference type="GO" id="GO:0006567">
    <property type="term" value="P:L-threonine catabolic process"/>
    <property type="evidence" value="ECO:0007669"/>
    <property type="project" value="TreeGrafter"/>
</dbReference>
<dbReference type="GO" id="GO:0006545">
    <property type="term" value="P:glycine biosynthetic process"/>
    <property type="evidence" value="ECO:0007669"/>
    <property type="project" value="TreeGrafter"/>
</dbReference>
<dbReference type="Proteomes" id="UP000636793">
    <property type="component" value="Unassembled WGS sequence"/>
</dbReference>
<dbReference type="Pfam" id="PF01212">
    <property type="entry name" value="Beta_elim_lyase"/>
    <property type="match status" value="1"/>
</dbReference>
<reference evidence="5" key="1">
    <citation type="journal article" date="2014" name="Int. J. Syst. Evol. Microbiol.">
        <title>Complete genome sequence of Corynebacterium casei LMG S-19264T (=DSM 44701T), isolated from a smear-ripened cheese.</title>
        <authorList>
            <consortium name="US DOE Joint Genome Institute (JGI-PGF)"/>
            <person name="Walter F."/>
            <person name="Albersmeier A."/>
            <person name="Kalinowski J."/>
            <person name="Ruckert C."/>
        </authorList>
    </citation>
    <scope>NUCLEOTIDE SEQUENCE</scope>
    <source>
        <strain evidence="5">CGMCC 1.15085</strain>
    </source>
</reference>
<evidence type="ECO:0000256" key="2">
    <source>
        <dbReference type="ARBA" id="ARBA00006966"/>
    </source>
</evidence>
<keyword evidence="6" id="KW-1185">Reference proteome</keyword>
<accession>A0A916WXD0</accession>
<reference evidence="5" key="2">
    <citation type="submission" date="2020-09" db="EMBL/GenBank/DDBJ databases">
        <authorList>
            <person name="Sun Q."/>
            <person name="Zhou Y."/>
        </authorList>
    </citation>
    <scope>NUCLEOTIDE SEQUENCE</scope>
    <source>
        <strain evidence="5">CGMCC 1.15085</strain>
    </source>
</reference>
<dbReference type="Gene3D" id="3.40.640.10">
    <property type="entry name" value="Type I PLP-dependent aspartate aminotransferase-like (Major domain)"/>
    <property type="match status" value="1"/>
</dbReference>
<protein>
    <submittedName>
        <fullName evidence="5">Threonine aldolase</fullName>
    </submittedName>
</protein>
<evidence type="ECO:0000259" key="4">
    <source>
        <dbReference type="Pfam" id="PF01212"/>
    </source>
</evidence>
<dbReference type="AlphaFoldDB" id="A0A916WXD0"/>
<evidence type="ECO:0000256" key="1">
    <source>
        <dbReference type="ARBA" id="ARBA00001933"/>
    </source>
</evidence>
<dbReference type="InterPro" id="IPR015422">
    <property type="entry name" value="PyrdxlP-dep_Trfase_small"/>
</dbReference>
<dbReference type="InterPro" id="IPR015421">
    <property type="entry name" value="PyrdxlP-dep_Trfase_major"/>
</dbReference>